<evidence type="ECO:0000313" key="12">
    <source>
        <dbReference type="EMBL" id="GEC72769.1"/>
    </source>
</evidence>
<proteinExistence type="predicted"/>
<dbReference type="PROSITE" id="PS50110">
    <property type="entry name" value="RESPONSE_REGULATORY"/>
    <property type="match status" value="1"/>
</dbReference>
<gene>
    <name evidence="12" type="ORF">FFL01_23080</name>
</gene>
<dbReference type="GO" id="GO:0003700">
    <property type="term" value="F:DNA-binding transcription factor activity"/>
    <property type="evidence" value="ECO:0007669"/>
    <property type="project" value="InterPro"/>
</dbReference>
<keyword evidence="3 6" id="KW-0597">Phosphoprotein</keyword>
<dbReference type="GO" id="GO:0043565">
    <property type="term" value="F:sequence-specific DNA binding"/>
    <property type="evidence" value="ECO:0007669"/>
    <property type="project" value="InterPro"/>
</dbReference>
<dbReference type="InterPro" id="IPR004358">
    <property type="entry name" value="Sig_transdc_His_kin-like_C"/>
</dbReference>
<accession>A0A4Y4AZL8</accession>
<dbReference type="SUPFAM" id="SSF63829">
    <property type="entry name" value="Calcium-dependent phosphotriesterase"/>
    <property type="match status" value="2"/>
</dbReference>
<dbReference type="SMART" id="SM00342">
    <property type="entry name" value="HTH_ARAC"/>
    <property type="match status" value="1"/>
</dbReference>
<feature type="domain" description="Histidine kinase" evidence="10">
    <location>
        <begin position="837"/>
        <end position="1068"/>
    </location>
</feature>
<organism evidence="12 13">
    <name type="scientific">Flavobacterium flevense</name>
    <dbReference type="NCBI Taxonomy" id="983"/>
    <lineage>
        <taxon>Bacteria</taxon>
        <taxon>Pseudomonadati</taxon>
        <taxon>Bacteroidota</taxon>
        <taxon>Flavobacteriia</taxon>
        <taxon>Flavobacteriales</taxon>
        <taxon>Flavobacteriaceae</taxon>
        <taxon>Flavobacterium</taxon>
    </lineage>
</organism>
<dbReference type="Gene3D" id="3.40.50.2300">
    <property type="match status" value="1"/>
</dbReference>
<feature type="signal peptide" evidence="8">
    <location>
        <begin position="1"/>
        <end position="27"/>
    </location>
</feature>
<dbReference type="Pfam" id="PF07495">
    <property type="entry name" value="Y_Y_Y"/>
    <property type="match status" value="1"/>
</dbReference>
<dbReference type="RefSeq" id="WP_073247201.1">
    <property type="nucleotide sequence ID" value="NZ_BJNP01000025.1"/>
</dbReference>
<dbReference type="InterPro" id="IPR011110">
    <property type="entry name" value="Reg_prop"/>
</dbReference>
<comment type="caution">
    <text evidence="12">The sequence shown here is derived from an EMBL/GenBank/DDBJ whole genome shotgun (WGS) entry which is preliminary data.</text>
</comment>
<keyword evidence="7" id="KW-0812">Transmembrane</keyword>
<dbReference type="Gene3D" id="2.130.10.10">
    <property type="entry name" value="YVTN repeat-like/Quinoprotein amine dehydrogenase"/>
    <property type="match status" value="3"/>
</dbReference>
<keyword evidence="12" id="KW-0808">Transferase</keyword>
<dbReference type="SUPFAM" id="SSF55874">
    <property type="entry name" value="ATPase domain of HSP90 chaperone/DNA topoisomerase II/histidine kinase"/>
    <property type="match status" value="1"/>
</dbReference>
<sequence length="1371" mass="158438">MKIKYYNLFIKYFSPLFCILIFNFTNAQSKNAYFHELNIQGIPFNKKVNILFEDSIGYLWIGTNTGLYKYDGNSLVGYQNNVFVSHSLPNNTINSIIEDADKNLWIGSESYLIHYNRKENKFKGFYKNNTFTVFKKTSNSNIWVNSKNIGLLSIKPNKDKKEIDLPLDNYKIIKINKQINTFIEDNFNRYWIGTPNGLYVINNNKFMPTDFKKNIKAVKSFGNNQFIAITNKDLYVLSYNKSNYSLEILEQYLDIMNPFSEVGLLNNMVKNPYNETLWIGSSQGLIKATRKNNSYTFSIYSQGKSKGELKNDQISSVLFDSYNNLWISTSKGINKKLGRTSVFEFNKITTNNNLKNIESNTIISYNSNTVLVASENGIYNYNPKSKEYKKIQIPLSGVVKIAFNYEKNKLFIANGGTLYETDEYTPNKSKLNTTKLASYEGRISDIAVINSNEICIGIWGKGIKIINKKNEISEFKKQAISKLKNTHISVLLLTSDNKLWVGTRGEGLFELDFNKETIKEFLASEREGLTSNGILSIFEDSKKNIWIGTRGGGLNKYLKTTNNFAHFNSSNNSYLDTSISDIQEDSKGNIWLSTKDGLVYFDVANKKFIPFRQEDGIEESEFAFNSSSSNKNKDILYFGCSEGFYSVHISNFIQKKLPPSTVITNFSILGETIKNDDTTQNNLIKLNSNPSSVITLPYDQNNIVFNFSSLDLTTPSKNQYAYMLEGLNDYWVYTNASNRNANYNNLPPGTYTFKVKSSNSDGVWNKTPTTLKFVIKPPFWKSPWAIFCYWLLIAIIIFISSKLVRRWYQLKKNLVKETISREKDNEHNMMKMVFFTDISHELRTPLSLILGTIEKVVKEKKFILSPLTAQRIYNNSLRMHRLINQIMDIRKFDVGQYKLCVSKNDIVKDVSIIKDSFNDFARIYKIKYDFISEEDKITGWFDVDILEKTLFNILSNAFKYTKENDEISVKLELIKKKDTNSNTDLDLEKNTYIKCSVKDNGIGIPKKDLPFIFDRYYQSTKSHSNQIPGTGIGMELVHKLIEKHYGIITVDSEENIFTEFTFYLPINKEQYTKDERIKNSMPLKRSFIENSEFKVIDEVTTDFNNQKIIQKNNNKQKVLIVEDNLELRTMIKEELSEEFIIMEAENGEEGYQIILKEKPLLIISDILMPIEDGISMLKRIKNNPEISNIPIFMLTAKNSDETKIECLSLGSDDYIEKPFSLEFVKWKVKNTLTKQTELKERYSKVITAEPSEINIDSNDEKFIKRLIQIIENSMDDNLLSVEYLASEIGMSRANLYRKLQAIINDTPVNFIKTIRLKRAAQLLKKSDLYISEIAYMTGFNNQKYFGKCFHKEYGMSPTEYIKKYSENGFSK</sequence>
<dbReference type="SMART" id="SM00387">
    <property type="entry name" value="HATPase_c"/>
    <property type="match status" value="1"/>
</dbReference>
<dbReference type="InterPro" id="IPR015943">
    <property type="entry name" value="WD40/YVTN_repeat-like_dom_sf"/>
</dbReference>
<evidence type="ECO:0000256" key="4">
    <source>
        <dbReference type="ARBA" id="ARBA00023015"/>
    </source>
</evidence>
<feature type="chain" id="PRO_5022701047" description="histidine kinase" evidence="8">
    <location>
        <begin position="28"/>
        <end position="1371"/>
    </location>
</feature>
<dbReference type="PRINTS" id="PR00344">
    <property type="entry name" value="BCTRLSENSOR"/>
</dbReference>
<dbReference type="InterPro" id="IPR011006">
    <property type="entry name" value="CheY-like_superfamily"/>
</dbReference>
<dbReference type="Pfam" id="PF02518">
    <property type="entry name" value="HATPase_c"/>
    <property type="match status" value="1"/>
</dbReference>
<dbReference type="InterPro" id="IPR036097">
    <property type="entry name" value="HisK_dim/P_sf"/>
</dbReference>
<dbReference type="InterPro" id="IPR005467">
    <property type="entry name" value="His_kinase_dom"/>
</dbReference>
<dbReference type="InterPro" id="IPR009057">
    <property type="entry name" value="Homeodomain-like_sf"/>
</dbReference>
<dbReference type="InterPro" id="IPR001789">
    <property type="entry name" value="Sig_transdc_resp-reg_receiver"/>
</dbReference>
<feature type="domain" description="Response regulatory" evidence="11">
    <location>
        <begin position="1117"/>
        <end position="1232"/>
    </location>
</feature>
<dbReference type="EC" id="2.7.13.3" evidence="2"/>
<dbReference type="FunFam" id="2.60.40.10:FF:000791">
    <property type="entry name" value="Two-component system sensor histidine kinase/response regulator"/>
    <property type="match status" value="1"/>
</dbReference>
<evidence type="ECO:0000256" key="3">
    <source>
        <dbReference type="ARBA" id="ARBA00022553"/>
    </source>
</evidence>
<keyword evidence="12" id="KW-0418">Kinase</keyword>
<evidence type="ECO:0000256" key="2">
    <source>
        <dbReference type="ARBA" id="ARBA00012438"/>
    </source>
</evidence>
<name>A0A4Y4AZL8_9FLAO</name>
<dbReference type="Pfam" id="PF12833">
    <property type="entry name" value="HTH_18"/>
    <property type="match status" value="1"/>
</dbReference>
<dbReference type="CDD" id="cd00082">
    <property type="entry name" value="HisKA"/>
    <property type="match status" value="1"/>
</dbReference>
<evidence type="ECO:0000259" key="11">
    <source>
        <dbReference type="PROSITE" id="PS50110"/>
    </source>
</evidence>
<feature type="transmembrane region" description="Helical" evidence="7">
    <location>
        <begin position="784"/>
        <end position="804"/>
    </location>
</feature>
<keyword evidence="8" id="KW-0732">Signal</keyword>
<dbReference type="GO" id="GO:0000155">
    <property type="term" value="F:phosphorelay sensor kinase activity"/>
    <property type="evidence" value="ECO:0007669"/>
    <property type="project" value="InterPro"/>
</dbReference>
<feature type="domain" description="HTH araC/xylS-type" evidence="9">
    <location>
        <begin position="1264"/>
        <end position="1363"/>
    </location>
</feature>
<dbReference type="STRING" id="983.SAMN05443543_11521"/>
<dbReference type="EMBL" id="BJNP01000025">
    <property type="protein sequence ID" value="GEC72769.1"/>
    <property type="molecule type" value="Genomic_DNA"/>
</dbReference>
<keyword evidence="7" id="KW-1133">Transmembrane helix</keyword>
<dbReference type="Proteomes" id="UP000316775">
    <property type="component" value="Unassembled WGS sequence"/>
</dbReference>
<dbReference type="SUPFAM" id="SSF101898">
    <property type="entry name" value="NHL repeat"/>
    <property type="match status" value="1"/>
</dbReference>
<dbReference type="SUPFAM" id="SSF52172">
    <property type="entry name" value="CheY-like"/>
    <property type="match status" value="1"/>
</dbReference>
<evidence type="ECO:0000313" key="13">
    <source>
        <dbReference type="Proteomes" id="UP000316775"/>
    </source>
</evidence>
<protein>
    <recommendedName>
        <fullName evidence="2">histidine kinase</fullName>
        <ecNumber evidence="2">2.7.13.3</ecNumber>
    </recommendedName>
</protein>
<dbReference type="PANTHER" id="PTHR43547:SF2">
    <property type="entry name" value="HYBRID SIGNAL TRANSDUCTION HISTIDINE KINASE C"/>
    <property type="match status" value="1"/>
</dbReference>
<dbReference type="Gene3D" id="2.60.40.10">
    <property type="entry name" value="Immunoglobulins"/>
    <property type="match status" value="1"/>
</dbReference>
<dbReference type="CDD" id="cd17574">
    <property type="entry name" value="REC_OmpR"/>
    <property type="match status" value="1"/>
</dbReference>
<dbReference type="Gene3D" id="1.10.10.60">
    <property type="entry name" value="Homeodomain-like"/>
    <property type="match status" value="1"/>
</dbReference>
<dbReference type="OrthoDB" id="1522078at2"/>
<dbReference type="InterPro" id="IPR003661">
    <property type="entry name" value="HisK_dim/P_dom"/>
</dbReference>
<dbReference type="Pfam" id="PF00072">
    <property type="entry name" value="Response_reg"/>
    <property type="match status" value="1"/>
</dbReference>
<dbReference type="PROSITE" id="PS50109">
    <property type="entry name" value="HIS_KIN"/>
    <property type="match status" value="1"/>
</dbReference>
<dbReference type="PROSITE" id="PS01124">
    <property type="entry name" value="HTH_ARAC_FAMILY_2"/>
    <property type="match status" value="1"/>
</dbReference>
<keyword evidence="4" id="KW-0805">Transcription regulation</keyword>
<dbReference type="InterPro" id="IPR036890">
    <property type="entry name" value="HATPase_C_sf"/>
</dbReference>
<dbReference type="InterPro" id="IPR003594">
    <property type="entry name" value="HATPase_dom"/>
</dbReference>
<keyword evidence="7" id="KW-0472">Membrane</keyword>
<feature type="modified residue" description="4-aspartylphosphate" evidence="6">
    <location>
        <position position="1165"/>
    </location>
</feature>
<evidence type="ECO:0000256" key="5">
    <source>
        <dbReference type="ARBA" id="ARBA00023163"/>
    </source>
</evidence>
<evidence type="ECO:0000259" key="10">
    <source>
        <dbReference type="PROSITE" id="PS50109"/>
    </source>
</evidence>
<dbReference type="SMART" id="SM00448">
    <property type="entry name" value="REC"/>
    <property type="match status" value="1"/>
</dbReference>
<dbReference type="SMART" id="SM00388">
    <property type="entry name" value="HisKA"/>
    <property type="match status" value="1"/>
</dbReference>
<dbReference type="SUPFAM" id="SSF46689">
    <property type="entry name" value="Homeodomain-like"/>
    <property type="match status" value="1"/>
</dbReference>
<evidence type="ECO:0000256" key="8">
    <source>
        <dbReference type="SAM" id="SignalP"/>
    </source>
</evidence>
<keyword evidence="5" id="KW-0804">Transcription</keyword>
<comment type="catalytic activity">
    <reaction evidence="1">
        <text>ATP + protein L-histidine = ADP + protein N-phospho-L-histidine.</text>
        <dbReference type="EC" id="2.7.13.3"/>
    </reaction>
</comment>
<dbReference type="InterPro" id="IPR011123">
    <property type="entry name" value="Y_Y_Y"/>
</dbReference>
<evidence type="ECO:0000259" key="9">
    <source>
        <dbReference type="PROSITE" id="PS01124"/>
    </source>
</evidence>
<dbReference type="SUPFAM" id="SSF47384">
    <property type="entry name" value="Homodimeric domain of signal transducing histidine kinase"/>
    <property type="match status" value="1"/>
</dbReference>
<evidence type="ECO:0000256" key="1">
    <source>
        <dbReference type="ARBA" id="ARBA00000085"/>
    </source>
</evidence>
<dbReference type="Gene3D" id="1.10.287.130">
    <property type="match status" value="1"/>
</dbReference>
<dbReference type="CDD" id="cd00075">
    <property type="entry name" value="HATPase"/>
    <property type="match status" value="1"/>
</dbReference>
<dbReference type="InterPro" id="IPR013783">
    <property type="entry name" value="Ig-like_fold"/>
</dbReference>
<dbReference type="Pfam" id="PF07494">
    <property type="entry name" value="Reg_prop"/>
    <property type="match status" value="3"/>
</dbReference>
<dbReference type="Pfam" id="PF00512">
    <property type="entry name" value="HisKA"/>
    <property type="match status" value="1"/>
</dbReference>
<evidence type="ECO:0000256" key="7">
    <source>
        <dbReference type="SAM" id="Phobius"/>
    </source>
</evidence>
<reference evidence="12 13" key="1">
    <citation type="submission" date="2019-06" db="EMBL/GenBank/DDBJ databases">
        <title>Whole genome shotgun sequence of Flavobacterium flevense NBRC 14960.</title>
        <authorList>
            <person name="Hosoyama A."/>
            <person name="Uohara A."/>
            <person name="Ohji S."/>
            <person name="Ichikawa N."/>
        </authorList>
    </citation>
    <scope>NUCLEOTIDE SEQUENCE [LARGE SCALE GENOMIC DNA]</scope>
    <source>
        <strain evidence="12 13">NBRC 14960</strain>
    </source>
</reference>
<dbReference type="InterPro" id="IPR018060">
    <property type="entry name" value="HTH_AraC"/>
</dbReference>
<dbReference type="Gene3D" id="3.30.565.10">
    <property type="entry name" value="Histidine kinase-like ATPase, C-terminal domain"/>
    <property type="match status" value="1"/>
</dbReference>
<evidence type="ECO:0000256" key="6">
    <source>
        <dbReference type="PROSITE-ProRule" id="PRU00169"/>
    </source>
</evidence>
<dbReference type="PANTHER" id="PTHR43547">
    <property type="entry name" value="TWO-COMPONENT HISTIDINE KINASE"/>
    <property type="match status" value="1"/>
</dbReference>
<keyword evidence="13" id="KW-1185">Reference proteome</keyword>